<evidence type="ECO:0000256" key="1">
    <source>
        <dbReference type="SAM" id="SignalP"/>
    </source>
</evidence>
<accession>A0A6J8E8U5</accession>
<evidence type="ECO:0000313" key="3">
    <source>
        <dbReference type="EMBL" id="CAC5416042.1"/>
    </source>
</evidence>
<feature type="signal peptide" evidence="1">
    <location>
        <begin position="1"/>
        <end position="19"/>
    </location>
</feature>
<dbReference type="OrthoDB" id="6102375at2759"/>
<dbReference type="SUPFAM" id="SSF49785">
    <property type="entry name" value="Galactose-binding domain-like"/>
    <property type="match status" value="1"/>
</dbReference>
<dbReference type="PANTHER" id="PTHR45713">
    <property type="entry name" value="FTP DOMAIN-CONTAINING PROTEIN"/>
    <property type="match status" value="1"/>
</dbReference>
<keyword evidence="1" id="KW-0732">Signal</keyword>
<sequence>MNYFSVCISIFLTWKSIHGFISIKGYGSSKVNSQFLLACYIPSFNSGATWSTSNAYITPITCTSGGFCETVSRDNYRFFGNASGIFVVIDPLQHKDNQMKWTCYFASARTSYTIKINSELPSGLQTESAYALANFDVEIILPTCTCNHWNNLVEGDKINCHYQETGSQKITVTCPPNTKGRYVRIKRRDTGYLIICEIEVYGNPVNSLHESDVNIALKKPTELSSIYKPEYVCCDSDYAVDGDMREWVGLESRTNTAYACGHIGYKYLGPVIDKSAAQSNIQCTIMCINKTACTAAEYDKKTNFCTLKGQIMNGTQSSLHPDSDKNTFFIQ</sequence>
<dbReference type="EMBL" id="CACVKT020008563">
    <property type="protein sequence ID" value="CAC5416042.1"/>
    <property type="molecule type" value="Genomic_DNA"/>
</dbReference>
<dbReference type="InterPro" id="IPR051941">
    <property type="entry name" value="BG_Antigen-Binding_Lectin"/>
</dbReference>
<evidence type="ECO:0000313" key="4">
    <source>
        <dbReference type="Proteomes" id="UP000507470"/>
    </source>
</evidence>
<dbReference type="AlphaFoldDB" id="A0A6J8E8U5"/>
<proteinExistence type="predicted"/>
<name>A0A6J8E8U5_MYTCO</name>
<feature type="chain" id="PRO_5026939459" description="Apple domain-containing protein" evidence="1">
    <location>
        <begin position="20"/>
        <end position="331"/>
    </location>
</feature>
<organism evidence="3 4">
    <name type="scientific">Mytilus coruscus</name>
    <name type="common">Sea mussel</name>
    <dbReference type="NCBI Taxonomy" id="42192"/>
    <lineage>
        <taxon>Eukaryota</taxon>
        <taxon>Metazoa</taxon>
        <taxon>Spiralia</taxon>
        <taxon>Lophotrochozoa</taxon>
        <taxon>Mollusca</taxon>
        <taxon>Bivalvia</taxon>
        <taxon>Autobranchia</taxon>
        <taxon>Pteriomorphia</taxon>
        <taxon>Mytilida</taxon>
        <taxon>Mytiloidea</taxon>
        <taxon>Mytilidae</taxon>
        <taxon>Mytilinae</taxon>
        <taxon>Mytilus</taxon>
    </lineage>
</organism>
<gene>
    <name evidence="3" type="ORF">MCOR_48678</name>
</gene>
<dbReference type="InterPro" id="IPR008979">
    <property type="entry name" value="Galactose-bd-like_sf"/>
</dbReference>
<dbReference type="PANTHER" id="PTHR45713:SF6">
    <property type="entry name" value="F5_8 TYPE C DOMAIN-CONTAINING PROTEIN"/>
    <property type="match status" value="1"/>
</dbReference>
<protein>
    <recommendedName>
        <fullName evidence="2">Apple domain-containing protein</fullName>
    </recommendedName>
</protein>
<dbReference type="Pfam" id="PF00024">
    <property type="entry name" value="PAN_1"/>
    <property type="match status" value="1"/>
</dbReference>
<keyword evidence="4" id="KW-1185">Reference proteome</keyword>
<feature type="domain" description="Apple" evidence="2">
    <location>
        <begin position="262"/>
        <end position="325"/>
    </location>
</feature>
<reference evidence="3 4" key="1">
    <citation type="submission" date="2020-06" db="EMBL/GenBank/DDBJ databases">
        <authorList>
            <person name="Li R."/>
            <person name="Bekaert M."/>
        </authorList>
    </citation>
    <scope>NUCLEOTIDE SEQUENCE [LARGE SCALE GENOMIC DNA]</scope>
    <source>
        <strain evidence="4">wild</strain>
    </source>
</reference>
<evidence type="ECO:0000259" key="2">
    <source>
        <dbReference type="Pfam" id="PF00024"/>
    </source>
</evidence>
<dbReference type="Gene3D" id="2.60.120.260">
    <property type="entry name" value="Galactose-binding domain-like"/>
    <property type="match status" value="1"/>
</dbReference>
<dbReference type="InterPro" id="IPR003609">
    <property type="entry name" value="Pan_app"/>
</dbReference>
<dbReference type="Proteomes" id="UP000507470">
    <property type="component" value="Unassembled WGS sequence"/>
</dbReference>